<gene>
    <name evidence="1" type="ORF">DFP72DRAFT_881852</name>
</gene>
<dbReference type="Proteomes" id="UP000521943">
    <property type="component" value="Unassembled WGS sequence"/>
</dbReference>
<protein>
    <submittedName>
        <fullName evidence="1">Uncharacterized protein</fullName>
    </submittedName>
</protein>
<proteinExistence type="predicted"/>
<organism evidence="1 2">
    <name type="scientific">Ephemerocybe angulata</name>
    <dbReference type="NCBI Taxonomy" id="980116"/>
    <lineage>
        <taxon>Eukaryota</taxon>
        <taxon>Fungi</taxon>
        <taxon>Dikarya</taxon>
        <taxon>Basidiomycota</taxon>
        <taxon>Agaricomycotina</taxon>
        <taxon>Agaricomycetes</taxon>
        <taxon>Agaricomycetidae</taxon>
        <taxon>Agaricales</taxon>
        <taxon>Agaricineae</taxon>
        <taxon>Psathyrellaceae</taxon>
        <taxon>Ephemerocybe</taxon>
    </lineage>
</organism>
<name>A0A8H6MEE3_9AGAR</name>
<dbReference type="AlphaFoldDB" id="A0A8H6MEE3"/>
<comment type="caution">
    <text evidence="1">The sequence shown here is derived from an EMBL/GenBank/DDBJ whole genome shotgun (WGS) entry which is preliminary data.</text>
</comment>
<sequence length="73" mass="8143">MPLRPRLRVPLVLCLGALLLCWLILWGPFDTLAYHVRRRSGHCALCSVPDCERGCVRDGVLFRLGLDVAGGLR</sequence>
<accession>A0A8H6MEE3</accession>
<dbReference type="EMBL" id="JACGCI010000011">
    <property type="protein sequence ID" value="KAF6760937.1"/>
    <property type="molecule type" value="Genomic_DNA"/>
</dbReference>
<reference evidence="1 2" key="1">
    <citation type="submission" date="2020-07" db="EMBL/GenBank/DDBJ databases">
        <title>Comparative genomics of pyrophilous fungi reveals a link between fire events and developmental genes.</title>
        <authorList>
            <consortium name="DOE Joint Genome Institute"/>
            <person name="Steindorff A.S."/>
            <person name="Carver A."/>
            <person name="Calhoun S."/>
            <person name="Stillman K."/>
            <person name="Liu H."/>
            <person name="Lipzen A."/>
            <person name="Pangilinan J."/>
            <person name="Labutti K."/>
            <person name="Bruns T.D."/>
            <person name="Grigoriev I.V."/>
        </authorList>
    </citation>
    <scope>NUCLEOTIDE SEQUENCE [LARGE SCALE GENOMIC DNA]</scope>
    <source>
        <strain evidence="1 2">CBS 144469</strain>
    </source>
</reference>
<evidence type="ECO:0000313" key="1">
    <source>
        <dbReference type="EMBL" id="KAF6760937.1"/>
    </source>
</evidence>
<keyword evidence="2" id="KW-1185">Reference proteome</keyword>
<evidence type="ECO:0000313" key="2">
    <source>
        <dbReference type="Proteomes" id="UP000521943"/>
    </source>
</evidence>